<feature type="binding site" evidence="5">
    <location>
        <position position="93"/>
    </location>
    <ligand>
        <name>S-adenosyl-L-methionine</name>
        <dbReference type="ChEBI" id="CHEBI:59789"/>
    </ligand>
</feature>
<dbReference type="SUPFAM" id="SSF53335">
    <property type="entry name" value="S-adenosyl-L-methionine-dependent methyltransferases"/>
    <property type="match status" value="1"/>
</dbReference>
<dbReference type="GO" id="GO:0061542">
    <property type="term" value="F:3-demethylubiquinol 3-O-methyltransferase activity"/>
    <property type="evidence" value="ECO:0007669"/>
    <property type="project" value="UniProtKB-UniRule"/>
</dbReference>
<evidence type="ECO:0000256" key="2">
    <source>
        <dbReference type="ARBA" id="ARBA00022679"/>
    </source>
</evidence>
<evidence type="ECO:0000256" key="4">
    <source>
        <dbReference type="ARBA" id="ARBA00022691"/>
    </source>
</evidence>
<dbReference type="UniPathway" id="UPA00232"/>
<comment type="pathway">
    <text evidence="5">Cofactor biosynthesis; ubiquinone biosynthesis.</text>
</comment>
<proteinExistence type="inferred from homology"/>
<sequence length="251" mass="27393">MTETKRDSVDQAEVDRFSAMAKEWWDPNGKFKPLHRFSPARLGYIKREVSRHFGRDERAADAFSGLTFLDIGCGGGLVSEPMARLGATVTGVDPSPVNIEVARLHAAETGVTIDYRATTAEEVLAAGDRFDVVLALEVVEHVADVPAFLVTVADLVKPGGLVIAATLNRTLKALGLAVVGAEYVLRWLPAGTHDWKKFVKPEELEAPLQDAGLTLLGRRGIVFDPLRFAWKESDDTDVNYMVLAARPKIPS</sequence>
<dbReference type="InterPro" id="IPR029063">
    <property type="entry name" value="SAM-dependent_MTases_sf"/>
</dbReference>
<evidence type="ECO:0000313" key="6">
    <source>
        <dbReference type="EMBL" id="SCM78495.1"/>
    </source>
</evidence>
<keyword evidence="3 5" id="KW-0831">Ubiquinone biosynthesis</keyword>
<dbReference type="HAMAP" id="MF_00472">
    <property type="entry name" value="UbiG"/>
    <property type="match status" value="1"/>
</dbReference>
<name>A0A212LLT5_9HYPH</name>
<dbReference type="AlphaFoldDB" id="A0A212LLT5"/>
<dbReference type="PANTHER" id="PTHR43464:SF19">
    <property type="entry name" value="UBIQUINONE BIOSYNTHESIS O-METHYLTRANSFERASE, MITOCHONDRIAL"/>
    <property type="match status" value="1"/>
</dbReference>
<keyword evidence="4 5" id="KW-0949">S-adenosyl-L-methionine</keyword>
<evidence type="ECO:0000256" key="5">
    <source>
        <dbReference type="HAMAP-Rule" id="MF_00472"/>
    </source>
</evidence>
<dbReference type="RefSeq" id="WP_288198151.1">
    <property type="nucleotide sequence ID" value="NZ_LT608334.1"/>
</dbReference>
<comment type="catalytic activity">
    <reaction evidence="5">
        <text>a 3-(all-trans-polyprenyl)benzene-1,2-diol + S-adenosyl-L-methionine = a 2-methoxy-6-(all-trans-polyprenyl)phenol + S-adenosyl-L-homocysteine + H(+)</text>
        <dbReference type="Rhea" id="RHEA:31411"/>
        <dbReference type="Rhea" id="RHEA-COMP:9550"/>
        <dbReference type="Rhea" id="RHEA-COMP:9551"/>
        <dbReference type="ChEBI" id="CHEBI:15378"/>
        <dbReference type="ChEBI" id="CHEBI:57856"/>
        <dbReference type="ChEBI" id="CHEBI:59789"/>
        <dbReference type="ChEBI" id="CHEBI:62729"/>
        <dbReference type="ChEBI" id="CHEBI:62731"/>
        <dbReference type="EC" id="2.1.1.222"/>
    </reaction>
</comment>
<comment type="similarity">
    <text evidence="5">Belongs to the methyltransferase superfamily. UbiG/COQ3 family.</text>
</comment>
<dbReference type="GO" id="GO:0102208">
    <property type="term" value="F:2-polyprenyl-6-hydroxyphenol methylase activity"/>
    <property type="evidence" value="ECO:0007669"/>
    <property type="project" value="UniProtKB-EC"/>
</dbReference>
<keyword evidence="6" id="KW-0830">Ubiquinone</keyword>
<organism evidence="6">
    <name type="scientific">uncultured Pleomorphomonas sp</name>
    <dbReference type="NCBI Taxonomy" id="442121"/>
    <lineage>
        <taxon>Bacteria</taxon>
        <taxon>Pseudomonadati</taxon>
        <taxon>Pseudomonadota</taxon>
        <taxon>Alphaproteobacteria</taxon>
        <taxon>Hyphomicrobiales</taxon>
        <taxon>Pleomorphomonadaceae</taxon>
        <taxon>Pleomorphomonas</taxon>
        <taxon>environmental samples</taxon>
    </lineage>
</organism>
<accession>A0A212LLT5</accession>
<protein>
    <recommendedName>
        <fullName evidence="5">Ubiquinone biosynthesis O-methyltransferase</fullName>
    </recommendedName>
    <alternativeName>
        <fullName evidence="5">2-polyprenyl-6-hydroxyphenol methylase</fullName>
        <ecNumber evidence="5">2.1.1.222</ecNumber>
    </alternativeName>
    <alternativeName>
        <fullName evidence="5">3-demethylubiquinone 3-O-methyltransferase</fullName>
        <ecNumber evidence="5">2.1.1.64</ecNumber>
    </alternativeName>
</protein>
<dbReference type="GO" id="GO:0010420">
    <property type="term" value="F:polyprenyldihydroxybenzoate methyltransferase activity"/>
    <property type="evidence" value="ECO:0007669"/>
    <property type="project" value="InterPro"/>
</dbReference>
<evidence type="ECO:0000256" key="1">
    <source>
        <dbReference type="ARBA" id="ARBA00022603"/>
    </source>
</evidence>
<dbReference type="PANTHER" id="PTHR43464">
    <property type="entry name" value="METHYLTRANSFERASE"/>
    <property type="match status" value="1"/>
</dbReference>
<feature type="binding site" evidence="5">
    <location>
        <position position="72"/>
    </location>
    <ligand>
        <name>S-adenosyl-L-methionine</name>
        <dbReference type="ChEBI" id="CHEBI:59789"/>
    </ligand>
</feature>
<dbReference type="NCBIfam" id="TIGR01983">
    <property type="entry name" value="UbiG"/>
    <property type="match status" value="1"/>
</dbReference>
<keyword evidence="1 5" id="KW-0489">Methyltransferase</keyword>
<keyword evidence="2 5" id="KW-0808">Transferase</keyword>
<dbReference type="EMBL" id="FMJD01000011">
    <property type="protein sequence ID" value="SCM78495.1"/>
    <property type="molecule type" value="Genomic_DNA"/>
</dbReference>
<dbReference type="GO" id="GO:0032259">
    <property type="term" value="P:methylation"/>
    <property type="evidence" value="ECO:0007669"/>
    <property type="project" value="UniProtKB-KW"/>
</dbReference>
<gene>
    <name evidence="5 6" type="primary">ubiG</name>
    <name evidence="6" type="ORF">KL86PLE_70198</name>
</gene>
<comment type="function">
    <text evidence="5">O-methyltransferase that catalyzes the 2 O-methylation steps in the ubiquinone biosynthetic pathway.</text>
</comment>
<dbReference type="Gene3D" id="3.40.50.150">
    <property type="entry name" value="Vaccinia Virus protein VP39"/>
    <property type="match status" value="1"/>
</dbReference>
<feature type="binding site" evidence="5">
    <location>
        <position position="136"/>
    </location>
    <ligand>
        <name>S-adenosyl-L-methionine</name>
        <dbReference type="ChEBI" id="CHEBI:59789"/>
    </ligand>
</feature>
<evidence type="ECO:0000256" key="3">
    <source>
        <dbReference type="ARBA" id="ARBA00022688"/>
    </source>
</evidence>
<dbReference type="EC" id="2.1.1.222" evidence="5"/>
<dbReference type="Pfam" id="PF13489">
    <property type="entry name" value="Methyltransf_23"/>
    <property type="match status" value="1"/>
</dbReference>
<comment type="catalytic activity">
    <reaction evidence="5">
        <text>a 3-demethylubiquinol + S-adenosyl-L-methionine = a ubiquinol + S-adenosyl-L-homocysteine + H(+)</text>
        <dbReference type="Rhea" id="RHEA:44380"/>
        <dbReference type="Rhea" id="RHEA-COMP:9566"/>
        <dbReference type="Rhea" id="RHEA-COMP:10914"/>
        <dbReference type="ChEBI" id="CHEBI:15378"/>
        <dbReference type="ChEBI" id="CHEBI:17976"/>
        <dbReference type="ChEBI" id="CHEBI:57856"/>
        <dbReference type="ChEBI" id="CHEBI:59789"/>
        <dbReference type="ChEBI" id="CHEBI:84422"/>
        <dbReference type="EC" id="2.1.1.64"/>
    </reaction>
</comment>
<dbReference type="InterPro" id="IPR010233">
    <property type="entry name" value="UbiG_MeTrfase"/>
</dbReference>
<feature type="binding site" evidence="5">
    <location>
        <position position="41"/>
    </location>
    <ligand>
        <name>S-adenosyl-L-methionine</name>
        <dbReference type="ChEBI" id="CHEBI:59789"/>
    </ligand>
</feature>
<reference evidence="6" key="1">
    <citation type="submission" date="2016-08" db="EMBL/GenBank/DDBJ databases">
        <authorList>
            <person name="Seilhamer J.J."/>
        </authorList>
    </citation>
    <scope>NUCLEOTIDE SEQUENCE</scope>
    <source>
        <strain evidence="6">86</strain>
    </source>
</reference>
<dbReference type="CDD" id="cd02440">
    <property type="entry name" value="AdoMet_MTases"/>
    <property type="match status" value="1"/>
</dbReference>
<dbReference type="EC" id="2.1.1.64" evidence="5"/>